<dbReference type="Proteomes" id="UP000719942">
    <property type="component" value="Unassembled WGS sequence"/>
</dbReference>
<dbReference type="InterPro" id="IPR051044">
    <property type="entry name" value="MAG_DAG_Lipase"/>
</dbReference>
<dbReference type="EMBL" id="JAGFNZ010000005">
    <property type="protein sequence ID" value="MBW7573514.1"/>
    <property type="molecule type" value="Genomic_DNA"/>
</dbReference>
<organism evidence="2 3">
    <name type="scientific">Caproiciproducens faecalis</name>
    <dbReference type="NCBI Taxonomy" id="2820301"/>
    <lineage>
        <taxon>Bacteria</taxon>
        <taxon>Bacillati</taxon>
        <taxon>Bacillota</taxon>
        <taxon>Clostridia</taxon>
        <taxon>Eubacteriales</taxon>
        <taxon>Acutalibacteraceae</taxon>
        <taxon>Caproiciproducens</taxon>
    </lineage>
</organism>
<evidence type="ECO:0000259" key="1">
    <source>
        <dbReference type="Pfam" id="PF12146"/>
    </source>
</evidence>
<dbReference type="InterPro" id="IPR022742">
    <property type="entry name" value="Hydrolase_4"/>
</dbReference>
<keyword evidence="3" id="KW-1185">Reference proteome</keyword>
<dbReference type="RefSeq" id="WP_219965927.1">
    <property type="nucleotide sequence ID" value="NZ_JAGFNZ010000005.1"/>
</dbReference>
<reference evidence="2 3" key="1">
    <citation type="submission" date="2021-03" db="EMBL/GenBank/DDBJ databases">
        <title>Caproiciproducens sp. nov. isolated from feces of cow.</title>
        <authorList>
            <person name="Choi J.-Y."/>
        </authorList>
    </citation>
    <scope>NUCLEOTIDE SEQUENCE [LARGE SCALE GENOMIC DNA]</scope>
    <source>
        <strain evidence="2 3">AGMB10547</strain>
    </source>
</reference>
<dbReference type="SUPFAM" id="SSF53474">
    <property type="entry name" value="alpha/beta-Hydrolases"/>
    <property type="match status" value="1"/>
</dbReference>
<sequence length="316" mass="34831">MDILQRQMSFDSCTDDERIFARVFEPADKTDVRAVLQIAHGMAEHSLLYVDFARALAAKGYSVAINDHLGHGKSVTAGGAYGYFGKGGCQNLVKDMHKLYGLMRKDYPNIPYVLMGHSMGSFLARSYAAQYGDELTAVIFMGTCGSPGAAVLSTQKRISNAIVKKKGEKSHDPIFAKLSTGKYNSAFTPFRTPNDWISRDGAQVDIYTNDPLCGFDLTASGYRDIVYLQAEVNSSGWFKKMAKIPILLISGGKDPVGGFGKGVRQVAAKLRKTGHEVRLILYPEARHALLSEINRDEVYEDIEDFLSSVTMKECQL</sequence>
<feature type="domain" description="Serine aminopeptidase S33" evidence="1">
    <location>
        <begin position="31"/>
        <end position="293"/>
    </location>
</feature>
<gene>
    <name evidence="2" type="ORF">J5W02_11910</name>
</gene>
<protein>
    <submittedName>
        <fullName evidence="2">Lysophospholipase</fullName>
    </submittedName>
</protein>
<evidence type="ECO:0000313" key="3">
    <source>
        <dbReference type="Proteomes" id="UP000719942"/>
    </source>
</evidence>
<dbReference type="Gene3D" id="3.40.50.1820">
    <property type="entry name" value="alpha/beta hydrolase"/>
    <property type="match status" value="1"/>
</dbReference>
<dbReference type="Pfam" id="PF12146">
    <property type="entry name" value="Hydrolase_4"/>
    <property type="match status" value="1"/>
</dbReference>
<comment type="caution">
    <text evidence="2">The sequence shown here is derived from an EMBL/GenBank/DDBJ whole genome shotgun (WGS) entry which is preliminary data.</text>
</comment>
<dbReference type="InterPro" id="IPR029058">
    <property type="entry name" value="AB_hydrolase_fold"/>
</dbReference>
<accession>A0ABS7DQC9</accession>
<evidence type="ECO:0000313" key="2">
    <source>
        <dbReference type="EMBL" id="MBW7573514.1"/>
    </source>
</evidence>
<name>A0ABS7DQC9_9FIRM</name>
<dbReference type="PANTHER" id="PTHR11614">
    <property type="entry name" value="PHOSPHOLIPASE-RELATED"/>
    <property type="match status" value="1"/>
</dbReference>
<proteinExistence type="predicted"/>